<keyword evidence="3" id="KW-1185">Reference proteome</keyword>
<gene>
    <name evidence="2" type="ORF">CAEBREN_20248</name>
</gene>
<dbReference type="Proteomes" id="UP000008068">
    <property type="component" value="Unassembled WGS sequence"/>
</dbReference>
<sequence>MSRMDCVQLEEKAVEELLKRGIRDVVPQFNPDSAIWETDVREFTLGVRLSDILPSIPSPRTIGQLSAGITMIGQCVAEASWALQNGEKTVERAANTTSSIRIHDPAPNATLFFKGSATQNELGLVQLGYTVSTYRQTDYKEVFHGAGSSSLPLISQPSSPASKRSRKAVDKEVTVVREPENPSVNSGLSEPTPSESATSKSATESDVPRPLGTSNPTGAVTESHPPDAVTSTIPPPPPSERATKKIKASECPWFLPSLHRRKTTPGGFSPTTSSRPRKPILRSRSADDRPSKSVSFKNIGDDGKVVEWEEFVLVNLETTHPHLNKEFETYMGMIGVKAERVTYEAMPMKNPNRFMYYFRVVGKEAVLKMMTFVKKETWSEHVNCDFLSQGQPFFLKSYSTDQFVELLFLQARVAEKYAQNPILHPLIDDADIQLSDKNYIREAVGVRGSYRKIMAQLSTKGRWIWNEMIKPKINTPQ</sequence>
<feature type="compositionally biased region" description="Low complexity" evidence="1">
    <location>
        <begin position="264"/>
        <end position="274"/>
    </location>
</feature>
<dbReference type="InParanoid" id="G0MYX0"/>
<feature type="compositionally biased region" description="Low complexity" evidence="1">
    <location>
        <begin position="189"/>
        <end position="205"/>
    </location>
</feature>
<dbReference type="AlphaFoldDB" id="G0MYX0"/>
<reference evidence="3" key="1">
    <citation type="submission" date="2011-07" db="EMBL/GenBank/DDBJ databases">
        <authorList>
            <consortium name="Caenorhabditis brenneri Sequencing and Analysis Consortium"/>
            <person name="Wilson R.K."/>
        </authorList>
    </citation>
    <scope>NUCLEOTIDE SEQUENCE [LARGE SCALE GENOMIC DNA]</scope>
    <source>
        <strain evidence="3">PB2801</strain>
    </source>
</reference>
<name>G0MYX0_CAEBE</name>
<proteinExistence type="predicted"/>
<protein>
    <submittedName>
        <fullName evidence="2">Uncharacterized protein</fullName>
    </submittedName>
</protein>
<evidence type="ECO:0000313" key="3">
    <source>
        <dbReference type="Proteomes" id="UP000008068"/>
    </source>
</evidence>
<feature type="compositionally biased region" description="Low complexity" evidence="1">
    <location>
        <begin position="148"/>
        <end position="162"/>
    </location>
</feature>
<organism evidence="3">
    <name type="scientific">Caenorhabditis brenneri</name>
    <name type="common">Nematode worm</name>
    <dbReference type="NCBI Taxonomy" id="135651"/>
    <lineage>
        <taxon>Eukaryota</taxon>
        <taxon>Metazoa</taxon>
        <taxon>Ecdysozoa</taxon>
        <taxon>Nematoda</taxon>
        <taxon>Chromadorea</taxon>
        <taxon>Rhabditida</taxon>
        <taxon>Rhabditina</taxon>
        <taxon>Rhabditomorpha</taxon>
        <taxon>Rhabditoidea</taxon>
        <taxon>Rhabditidae</taxon>
        <taxon>Peloderinae</taxon>
        <taxon>Caenorhabditis</taxon>
    </lineage>
</organism>
<evidence type="ECO:0000256" key="1">
    <source>
        <dbReference type="SAM" id="MobiDB-lite"/>
    </source>
</evidence>
<feature type="compositionally biased region" description="Basic and acidic residues" evidence="1">
    <location>
        <begin position="167"/>
        <end position="180"/>
    </location>
</feature>
<accession>G0MYX0</accession>
<dbReference type="EMBL" id="GL379821">
    <property type="protein sequence ID" value="EGT47851.1"/>
    <property type="molecule type" value="Genomic_DNA"/>
</dbReference>
<dbReference type="HOGENOM" id="CLU_572714_0_0_1"/>
<feature type="region of interest" description="Disordered" evidence="1">
    <location>
        <begin position="147"/>
        <end position="295"/>
    </location>
</feature>
<evidence type="ECO:0000313" key="2">
    <source>
        <dbReference type="EMBL" id="EGT47851.1"/>
    </source>
</evidence>